<evidence type="ECO:0000256" key="11">
    <source>
        <dbReference type="PROSITE-ProRule" id="PRU00134"/>
    </source>
</evidence>
<dbReference type="PROSITE" id="PS01360">
    <property type="entry name" value="ZF_MYND_1"/>
    <property type="match status" value="1"/>
</dbReference>
<evidence type="ECO:0000313" key="16">
    <source>
        <dbReference type="Proteomes" id="UP001189429"/>
    </source>
</evidence>
<dbReference type="SUPFAM" id="SSF103642">
    <property type="entry name" value="Sec-C motif"/>
    <property type="match status" value="1"/>
</dbReference>
<feature type="region of interest" description="Disordered" evidence="12">
    <location>
        <begin position="1"/>
        <end position="31"/>
    </location>
</feature>
<dbReference type="Pfam" id="PF02810">
    <property type="entry name" value="SEC-C"/>
    <property type="match status" value="1"/>
</dbReference>
<dbReference type="Gene3D" id="6.10.140.2220">
    <property type="match status" value="1"/>
</dbReference>
<comment type="similarity">
    <text evidence="2">Belongs to the peptidase C19 family.</text>
</comment>
<feature type="compositionally biased region" description="Pro residues" evidence="12">
    <location>
        <begin position="896"/>
        <end position="912"/>
    </location>
</feature>
<evidence type="ECO:0000256" key="10">
    <source>
        <dbReference type="ARBA" id="ARBA00022833"/>
    </source>
</evidence>
<evidence type="ECO:0000256" key="12">
    <source>
        <dbReference type="SAM" id="MobiDB-lite"/>
    </source>
</evidence>
<evidence type="ECO:0000256" key="5">
    <source>
        <dbReference type="ARBA" id="ARBA00022723"/>
    </source>
</evidence>
<gene>
    <name evidence="15" type="ORF">PCOR1329_LOCUS52631</name>
</gene>
<evidence type="ECO:0000256" key="7">
    <source>
        <dbReference type="ARBA" id="ARBA00022786"/>
    </source>
</evidence>
<dbReference type="PROSITE" id="PS00972">
    <property type="entry name" value="USP_1"/>
    <property type="match status" value="1"/>
</dbReference>
<keyword evidence="16" id="KW-1185">Reference proteome</keyword>
<dbReference type="SUPFAM" id="SSF144232">
    <property type="entry name" value="HIT/MYND zinc finger-like"/>
    <property type="match status" value="1"/>
</dbReference>
<comment type="catalytic activity">
    <reaction evidence="1">
        <text>Thiol-dependent hydrolysis of ester, thioester, amide, peptide and isopeptide bonds formed by the C-terminal Gly of ubiquitin (a 76-residue protein attached to proteins as an intracellular targeting signal).</text>
        <dbReference type="EC" id="3.4.19.12"/>
    </reaction>
</comment>
<dbReference type="SUPFAM" id="SSF54001">
    <property type="entry name" value="Cysteine proteinases"/>
    <property type="match status" value="1"/>
</dbReference>
<evidence type="ECO:0000256" key="2">
    <source>
        <dbReference type="ARBA" id="ARBA00009085"/>
    </source>
</evidence>
<feature type="non-terminal residue" evidence="15">
    <location>
        <position position="1"/>
    </location>
</feature>
<evidence type="ECO:0000256" key="8">
    <source>
        <dbReference type="ARBA" id="ARBA00022801"/>
    </source>
</evidence>
<dbReference type="InterPro" id="IPR028889">
    <property type="entry name" value="USP"/>
</dbReference>
<dbReference type="InterPro" id="IPR050164">
    <property type="entry name" value="Peptidase_C19"/>
</dbReference>
<feature type="domain" description="USP" evidence="13">
    <location>
        <begin position="127"/>
        <end position="472"/>
    </location>
</feature>
<keyword evidence="4" id="KW-0645">Protease</keyword>
<dbReference type="PROSITE" id="PS50865">
    <property type="entry name" value="ZF_MYND_2"/>
    <property type="match status" value="1"/>
</dbReference>
<protein>
    <recommendedName>
        <fullName evidence="3">ubiquitinyl hydrolase 1</fullName>
        <ecNumber evidence="3">3.4.19.12</ecNumber>
    </recommendedName>
</protein>
<feature type="non-terminal residue" evidence="15">
    <location>
        <position position="1145"/>
    </location>
</feature>
<feature type="region of interest" description="Disordered" evidence="12">
    <location>
        <begin position="248"/>
        <end position="273"/>
    </location>
</feature>
<evidence type="ECO:0000259" key="14">
    <source>
        <dbReference type="PROSITE" id="PS50865"/>
    </source>
</evidence>
<dbReference type="Pfam" id="PF01753">
    <property type="entry name" value="zf-MYND"/>
    <property type="match status" value="1"/>
</dbReference>
<dbReference type="PANTHER" id="PTHR24006:SF758">
    <property type="entry name" value="UBIQUITIN CARBOXYL-TERMINAL HYDROLASE 36"/>
    <property type="match status" value="1"/>
</dbReference>
<proteinExistence type="inferred from homology"/>
<keyword evidence="5" id="KW-0479">Metal-binding</keyword>
<accession>A0ABN9UXU6</accession>
<feature type="region of interest" description="Disordered" evidence="12">
    <location>
        <begin position="568"/>
        <end position="595"/>
    </location>
</feature>
<evidence type="ECO:0000256" key="6">
    <source>
        <dbReference type="ARBA" id="ARBA00022771"/>
    </source>
</evidence>
<name>A0ABN9UXU6_9DINO</name>
<feature type="compositionally biased region" description="Basic and acidic residues" evidence="12">
    <location>
        <begin position="969"/>
        <end position="979"/>
    </location>
</feature>
<evidence type="ECO:0000313" key="15">
    <source>
        <dbReference type="EMBL" id="CAK0864935.1"/>
    </source>
</evidence>
<dbReference type="Gene3D" id="3.10.450.50">
    <property type="match status" value="1"/>
</dbReference>
<evidence type="ECO:0000256" key="3">
    <source>
        <dbReference type="ARBA" id="ARBA00012759"/>
    </source>
</evidence>
<evidence type="ECO:0000256" key="4">
    <source>
        <dbReference type="ARBA" id="ARBA00022670"/>
    </source>
</evidence>
<keyword evidence="6 11" id="KW-0863">Zinc-finger</keyword>
<dbReference type="EMBL" id="CAUYUJ010016406">
    <property type="protein sequence ID" value="CAK0864935.1"/>
    <property type="molecule type" value="Genomic_DNA"/>
</dbReference>
<sequence>PRPLCGPGPSARASAGTPPPSPARAHGMSDGTLRGTKDGLCAFCYSRAADKCSKCKVRWYCSAFCQQKDWKLGHRGDCGLGDIPQATVPAPPPRLLPESVSRPVISDSSWRRLLDASDAGPPKGPARGLRNLGNSCYVNSVLQGLFHGSPLLLGACREHWASCGGGGATACAAGGARASINGSTGCFRCDLEAAALDPRGDEVGPSNVVRWLPRLHEDFTLGMQEDAHEFLRSVLRLIEDEELREHAQGLRRAAATDSGTASSSSAAPEPNADLTASPSRLFGGLLVSQCQCTNRDCCASSFSFESFQDLSLDITEVTDSVEEALRLYTAPERLDKKNGWRCEQCAEVVRARKQITIYSAPNSLVLHLKRFRYETRGKVTKPVAFGAELNLRPFLCAGSPEAAGPLMYDLRVVVVHLDKLGYSHFGHYVAYVRCASEGGGSSWHLLDDSQATEVPEAEVLRQQAYMLIYARAGQRAGAEDAVAALTLQRARSGAEASAADGAASALPRRCRGLRGAVCSFFAGCDGLCTRCYQEEHGREPPAPATALPPPPAAALKVAKAAAPAAAAPKAAGKSAPGKAAPAASASGSGKVKKVGANEQCPCGSGKKYKKCHGGLDGEVAQVVGICSTTAGSHRVPPQDAATETQGQCRAWVDEALGRLEDLALRMRERFSAVTADIHAGREQVVQDVMASVGARMEEELAPIGRRFQKVSEKLADCSEVEARVDARVAEALASLDARLSEAVSSLDARLGKEIKALLRDQQEVASSLRADVRAEMAEVRSELGEVAGRGARAPAREVLHQPCPGNLPVALAERSRRQAVEAPPWQPLARLAKGGRRAPPRAMAAAPAGARAMPSTESSGVLARLQGTVAEKKQQVAAIHAKAEAMRLARLGGGEAPPPAGAVPRAQPPPRGQVPKAPSKAGSTFKAAVDAAGLSAKEKDKDKDRDKEKEKDKGKKDKDKKDKKKKDKDKKDRTHKLEEVPEPPPKGWIKRYTGHFTHQSFGQTSISVSVKLESHDAGVWMIMGQVVDSTVKVIREGERMIFSDGMVTLDGRCRLLGFVRGYTIMEGECGGAFVLAPLEPDGSARRPPRLDQATRRTEEEAKWWYEVTEEVMEEEEDSAHQQQLPEERRRRAKTVAKLWVKADKK</sequence>
<dbReference type="PANTHER" id="PTHR24006">
    <property type="entry name" value="UBIQUITIN CARBOXYL-TERMINAL HYDROLASE"/>
    <property type="match status" value="1"/>
</dbReference>
<feature type="compositionally biased region" description="Basic and acidic residues" evidence="12">
    <location>
        <begin position="936"/>
        <end position="960"/>
    </location>
</feature>
<feature type="compositionally biased region" description="Low complexity" evidence="12">
    <location>
        <begin position="568"/>
        <end position="589"/>
    </location>
</feature>
<comment type="caution">
    <text evidence="15">The sequence shown here is derived from an EMBL/GenBank/DDBJ whole genome shotgun (WGS) entry which is preliminary data.</text>
</comment>
<evidence type="ECO:0000256" key="1">
    <source>
        <dbReference type="ARBA" id="ARBA00000707"/>
    </source>
</evidence>
<keyword evidence="10" id="KW-0862">Zinc</keyword>
<evidence type="ECO:0000259" key="13">
    <source>
        <dbReference type="PROSITE" id="PS50235"/>
    </source>
</evidence>
<evidence type="ECO:0000256" key="9">
    <source>
        <dbReference type="ARBA" id="ARBA00022807"/>
    </source>
</evidence>
<keyword evidence="7" id="KW-0833">Ubl conjugation pathway</keyword>
<feature type="region of interest" description="Disordered" evidence="12">
    <location>
        <begin position="891"/>
        <end position="988"/>
    </location>
</feature>
<organism evidence="15 16">
    <name type="scientific">Prorocentrum cordatum</name>
    <dbReference type="NCBI Taxonomy" id="2364126"/>
    <lineage>
        <taxon>Eukaryota</taxon>
        <taxon>Sar</taxon>
        <taxon>Alveolata</taxon>
        <taxon>Dinophyceae</taxon>
        <taxon>Prorocentrales</taxon>
        <taxon>Prorocentraceae</taxon>
        <taxon>Prorocentrum</taxon>
    </lineage>
</organism>
<feature type="domain" description="MYND-type" evidence="14">
    <location>
        <begin position="41"/>
        <end position="78"/>
    </location>
</feature>
<dbReference type="Proteomes" id="UP001189429">
    <property type="component" value="Unassembled WGS sequence"/>
</dbReference>
<dbReference type="InterPro" id="IPR002893">
    <property type="entry name" value="Znf_MYND"/>
</dbReference>
<dbReference type="InterPro" id="IPR004027">
    <property type="entry name" value="SEC_C_motif"/>
</dbReference>
<keyword evidence="9" id="KW-0788">Thiol protease</keyword>
<dbReference type="Gene3D" id="3.90.70.10">
    <property type="entry name" value="Cysteine proteinases"/>
    <property type="match status" value="1"/>
</dbReference>
<dbReference type="Pfam" id="PF00443">
    <property type="entry name" value="UCH"/>
    <property type="match status" value="1"/>
</dbReference>
<dbReference type="EC" id="3.4.19.12" evidence="3"/>
<dbReference type="PROSITE" id="PS50235">
    <property type="entry name" value="USP_3"/>
    <property type="match status" value="1"/>
</dbReference>
<dbReference type="InterPro" id="IPR001394">
    <property type="entry name" value="Peptidase_C19_UCH"/>
</dbReference>
<feature type="compositionally biased region" description="Low complexity" evidence="12">
    <location>
        <begin position="253"/>
        <end position="267"/>
    </location>
</feature>
<keyword evidence="8" id="KW-0378">Hydrolase</keyword>
<reference evidence="15" key="1">
    <citation type="submission" date="2023-10" db="EMBL/GenBank/DDBJ databases">
        <authorList>
            <person name="Chen Y."/>
            <person name="Shah S."/>
            <person name="Dougan E. K."/>
            <person name="Thang M."/>
            <person name="Chan C."/>
        </authorList>
    </citation>
    <scope>NUCLEOTIDE SEQUENCE [LARGE SCALE GENOMIC DNA]</scope>
</reference>
<dbReference type="InterPro" id="IPR018200">
    <property type="entry name" value="USP_CS"/>
</dbReference>
<dbReference type="InterPro" id="IPR038765">
    <property type="entry name" value="Papain-like_cys_pep_sf"/>
</dbReference>